<feature type="repeat" description="TPR" evidence="3">
    <location>
        <begin position="1930"/>
        <end position="1963"/>
    </location>
</feature>
<organism evidence="6 7">
    <name type="scientific">Pleurodeles waltl</name>
    <name type="common">Iberian ribbed newt</name>
    <dbReference type="NCBI Taxonomy" id="8319"/>
    <lineage>
        <taxon>Eukaryota</taxon>
        <taxon>Metazoa</taxon>
        <taxon>Chordata</taxon>
        <taxon>Craniata</taxon>
        <taxon>Vertebrata</taxon>
        <taxon>Euteleostomi</taxon>
        <taxon>Amphibia</taxon>
        <taxon>Batrachia</taxon>
        <taxon>Caudata</taxon>
        <taxon>Salamandroidea</taxon>
        <taxon>Salamandridae</taxon>
        <taxon>Pleurodelinae</taxon>
        <taxon>Pleurodeles</taxon>
    </lineage>
</organism>
<dbReference type="InterPro" id="IPR019734">
    <property type="entry name" value="TPR_rpt"/>
</dbReference>
<protein>
    <recommendedName>
        <fullName evidence="8">Tetratricopeptide repeat protein 6</fullName>
    </recommendedName>
</protein>
<dbReference type="PANTHER" id="PTHR44858">
    <property type="entry name" value="TETRATRICOPEPTIDE REPEAT PROTEIN 6"/>
    <property type="match status" value="1"/>
</dbReference>
<gene>
    <name evidence="6" type="ORF">NDU88_000114</name>
</gene>
<dbReference type="SMART" id="SM00028">
    <property type="entry name" value="TPR"/>
    <property type="match status" value="24"/>
</dbReference>
<reference evidence="6" key="1">
    <citation type="journal article" date="2022" name="bioRxiv">
        <title>Sequencing and chromosome-scale assembly of the giantPleurodeles waltlgenome.</title>
        <authorList>
            <person name="Brown T."/>
            <person name="Elewa A."/>
            <person name="Iarovenko S."/>
            <person name="Subramanian E."/>
            <person name="Araus A.J."/>
            <person name="Petzold A."/>
            <person name="Susuki M."/>
            <person name="Suzuki K.-i.T."/>
            <person name="Hayashi T."/>
            <person name="Toyoda A."/>
            <person name="Oliveira C."/>
            <person name="Osipova E."/>
            <person name="Leigh N.D."/>
            <person name="Simon A."/>
            <person name="Yun M.H."/>
        </authorList>
    </citation>
    <scope>NUCLEOTIDE SEQUENCE</scope>
    <source>
        <strain evidence="6">20211129_DDA</strain>
        <tissue evidence="6">Liver</tissue>
    </source>
</reference>
<evidence type="ECO:0000256" key="5">
    <source>
        <dbReference type="SAM" id="MobiDB-lite"/>
    </source>
</evidence>
<feature type="repeat" description="TPR" evidence="3">
    <location>
        <begin position="1687"/>
        <end position="1720"/>
    </location>
</feature>
<feature type="repeat" description="TPR" evidence="3">
    <location>
        <begin position="1758"/>
        <end position="1791"/>
    </location>
</feature>
<feature type="repeat" description="TPR" evidence="3">
    <location>
        <begin position="1586"/>
        <end position="1619"/>
    </location>
</feature>
<dbReference type="PANTHER" id="PTHR44858:SF1">
    <property type="entry name" value="UDP-N-ACETYLGLUCOSAMINE--PEPTIDE N-ACETYLGLUCOSAMINYLTRANSFERASE SPINDLY-RELATED"/>
    <property type="match status" value="1"/>
</dbReference>
<keyword evidence="7" id="KW-1185">Reference proteome</keyword>
<feature type="region of interest" description="Disordered" evidence="5">
    <location>
        <begin position="1065"/>
        <end position="1093"/>
    </location>
</feature>
<feature type="repeat" description="TPR" evidence="3">
    <location>
        <begin position="1305"/>
        <end position="1338"/>
    </location>
</feature>
<proteinExistence type="predicted"/>
<dbReference type="Proteomes" id="UP001066276">
    <property type="component" value="Chromosome 9"/>
</dbReference>
<evidence type="ECO:0000256" key="1">
    <source>
        <dbReference type="ARBA" id="ARBA00022737"/>
    </source>
</evidence>
<evidence type="ECO:0000256" key="2">
    <source>
        <dbReference type="ARBA" id="ARBA00022803"/>
    </source>
</evidence>
<keyword evidence="1" id="KW-0677">Repeat</keyword>
<accession>A0AAV7MIS3</accession>
<dbReference type="PROSITE" id="PS50293">
    <property type="entry name" value="TPR_REGION"/>
    <property type="match status" value="2"/>
</dbReference>
<dbReference type="Pfam" id="PF00515">
    <property type="entry name" value="TPR_1"/>
    <property type="match status" value="1"/>
</dbReference>
<feature type="compositionally biased region" description="Acidic residues" evidence="5">
    <location>
        <begin position="238"/>
        <end position="249"/>
    </location>
</feature>
<feature type="repeat" description="TPR" evidence="3">
    <location>
        <begin position="1964"/>
        <end position="1997"/>
    </location>
</feature>
<feature type="compositionally biased region" description="Pro residues" evidence="5">
    <location>
        <begin position="320"/>
        <end position="329"/>
    </location>
</feature>
<feature type="region of interest" description="Disordered" evidence="5">
    <location>
        <begin position="103"/>
        <end position="335"/>
    </location>
</feature>
<feature type="repeat" description="TPR" evidence="3">
    <location>
        <begin position="1443"/>
        <end position="1476"/>
    </location>
</feature>
<sequence length="2070" mass="231359">MAARQNPLRFGNSHLEEERMRAQLQRVQQQFQKDLAAFNDMCPDAPHPPPQAEERPLNYALRLRPHLADSSMAPEAPSEEANLTTTQKAFDVLSKWLEGQEYSHGGENKAIDGRVPSQASLPFKREASDRTERKPVKDLGREKLPKETSPVCKREKKPSITSLAGTIKGISVCSRPEPPAKPRSYRPPSPAQPSSQKPSRTLETKKTVPVARRKVSHQGPKVKEKWQKMEEDSSSASESDESSSTDSESDTLRKPTRKRRRIKSTMKGKVLPAPATGQKQPLRVSVPSVPELSAMKPGTAEPDHPRTRISHVQLSDPEEQPPPSRPSPQAPDSTGLGVLQVLSHHGQLTGMEPWPSSLRPSPQAPDSTGLCVLQVQLRGMEGRPSSLMQPVLDQAKEGLSHTWDSCVQLSGQERHLSRPVLPVRAKARSVDEIIASLRSPSQTPAPSASDLLIRELMESILDQNQSTVGEKQEVEKEHVLEVLQNDVPEDVLQEPGLPLPVMIPEELVDLTSDHAPGSLPEPGPPRALGSVTEPGFEPVPEVVPITPVEPQYGLSQMKVPTGSPASHQSVSCTPVDGISGQTSEDISRSPLQVTYSDILHVKGTAQTITKVPRASVSKCILGQSPPALLATWIPRNKESGHGTIHHFCTSAPSHVLPLSLQLASRVHHTIDRIRPGVHVETALQALQQDERCSSDGPSPSDTCETSRVFQEGLAVSALLDPHGKDSVVVLPPRTHDSLEEWQRVAEYYVEGPRLELVGGKVGLYSESTKMFWTPAPPKFSAPLSAIEDVLFQKYTSSLPEDIAGDELLPEVLEDEVSEDELDVTDSFLVRSPSRRSTSLPNLTVSETTSCSDKMKACLLKRSASALLFPDSKECMVNLPNDFQTCMKELKLLKEQLSEPQGLSNTDQSPLPPAESEEEPGTSTLPEKTEEQQMQAPTSISTSARRVSLADEARKSGKKFIVYPPKKKCKRSKKVLNPEKLKEVYERLRQPPRTLTSSVSLQRLDIHASLRSSAFASRRHERKASLPLELGFDKFTEAHGGVTATGEREWVRDIWNTWFDEVFSSSRPPSMAKEPEVQVGKPSEPQPVKAEPGVPRRLVSSVTPVLLDDTTATVQDVEAEVHRLTELIEQHGETSVFHFCRRGALYRRLGKLRKALKDLGTAITKEPLLLDAYWQRHLIYRLQERNTDALDDLNFILKYNKSHADAYLSKAEVCKSQGDITLAIINYSQALKCRPEDGDIYYSRAEMYERRGELILAMDDYAQSFLYKPQRTEAMMKHGLHQFENANWNAAILDFSALLKQNPNDAQARIYRGRACMKQSRYVDAVEDFSAAVHLDPMNWLAFYYRGCLLRKMHPRRALQDFSISVLINDGFENLNSFLHRGILYADLRLWDEAICDFESVLELDRTMALAYVNIGLICFLHQDNYYKAIRHFSTAIQVDPTSTRAYLCRAQTYHKIHELSKALKDITRAIHLQPDALQLYITRGLYLFEMKQYDLASFCIRYAAEMDQGTSPVQRALVQAFHQDYTKAIELLSVALKGQPTLSMFILLGKIQMKAKKAKEAVNSFKQALSLLHPPETRPKLTRESAEIFYLLGLCYMDQVNLLKALDAFSTAIKADPGHTAAFYQRGLCRMRLNQAKSVQDFNRALAINPKLFQVYLSRAAFYGFKERYTKAILNCNEAIKLEPSSVRAYLYRGALKYYAKAYKLAIEDLTKAARMDPSCSLAFYNRAVCHHETKSYEKALADYSTVLLLGPCKETDIKALTNRGVLYLELKDYASALQDFKRAIEKNPSDVRILLVLGLCHHRLRQFTEAVGVFDLVLKLEPVSADAYVGRGNSYMEYGHMEATKQAQRDFLTALHLNPKCLKARISLGYNLQSLGKFQKAWNQFTVALDIDAKCHLAFEGRAILSLQMGDTFAALQDITAALKLTKTAELLTNRGAIHHFLGKLSSAMKDYQAAVAVNPLYALAYFNAANVYLHNRQLSQARDYYSKALGLDPSNESAALNRAITNVLLCNLPEAMQDFEWVIRQSPFSATVYFNRATLYSALQQHQLAERDISKGELRHGPGADSRL</sequence>
<evidence type="ECO:0000256" key="4">
    <source>
        <dbReference type="SAM" id="Coils"/>
    </source>
</evidence>
<dbReference type="InterPro" id="IPR011990">
    <property type="entry name" value="TPR-like_helical_dom_sf"/>
</dbReference>
<feature type="coiled-coil region" evidence="4">
    <location>
        <begin position="1106"/>
        <end position="1133"/>
    </location>
</feature>
<keyword evidence="4" id="KW-0175">Coiled coil</keyword>
<dbReference type="Gene3D" id="1.25.40.10">
    <property type="entry name" value="Tetratricopeptide repeat domain"/>
    <property type="match status" value="8"/>
</dbReference>
<feature type="compositionally biased region" description="Polar residues" evidence="5">
    <location>
        <begin position="920"/>
        <end position="944"/>
    </location>
</feature>
<dbReference type="InterPro" id="IPR050498">
    <property type="entry name" value="Ycf3"/>
</dbReference>
<feature type="compositionally biased region" description="Basic residues" evidence="5">
    <location>
        <begin position="254"/>
        <end position="266"/>
    </location>
</feature>
<name>A0AAV7MIS3_PLEWA</name>
<feature type="compositionally biased region" description="Basic and acidic residues" evidence="5">
    <location>
        <begin position="221"/>
        <end position="231"/>
    </location>
</feature>
<dbReference type="SUPFAM" id="SSF48452">
    <property type="entry name" value="TPR-like"/>
    <property type="match status" value="3"/>
</dbReference>
<evidence type="ECO:0000313" key="6">
    <source>
        <dbReference type="EMBL" id="KAJ1102670.1"/>
    </source>
</evidence>
<dbReference type="PROSITE" id="PS50005">
    <property type="entry name" value="TPR"/>
    <property type="match status" value="9"/>
</dbReference>
<evidence type="ECO:0000256" key="3">
    <source>
        <dbReference type="PROSITE-ProRule" id="PRU00339"/>
    </source>
</evidence>
<feature type="compositionally biased region" description="Pro residues" evidence="5">
    <location>
        <begin position="176"/>
        <end position="191"/>
    </location>
</feature>
<dbReference type="Pfam" id="PF13432">
    <property type="entry name" value="TPR_16"/>
    <property type="match status" value="5"/>
</dbReference>
<evidence type="ECO:0008006" key="8">
    <source>
        <dbReference type="Google" id="ProtNLM"/>
    </source>
</evidence>
<evidence type="ECO:0000313" key="7">
    <source>
        <dbReference type="Proteomes" id="UP001066276"/>
    </source>
</evidence>
<feature type="region of interest" description="Disordered" evidence="5">
    <location>
        <begin position="896"/>
        <end position="947"/>
    </location>
</feature>
<comment type="caution">
    <text evidence="6">The sequence shown here is derived from an EMBL/GenBank/DDBJ whole genome shotgun (WGS) entry which is preliminary data.</text>
</comment>
<keyword evidence="2 3" id="KW-0802">TPR repeat</keyword>
<feature type="repeat" description="TPR" evidence="3">
    <location>
        <begin position="1203"/>
        <end position="1236"/>
    </location>
</feature>
<dbReference type="EMBL" id="JANPWB010000013">
    <property type="protein sequence ID" value="KAJ1102670.1"/>
    <property type="molecule type" value="Genomic_DNA"/>
</dbReference>
<feature type="compositionally biased region" description="Basic and acidic residues" evidence="5">
    <location>
        <begin position="123"/>
        <end position="146"/>
    </location>
</feature>
<feature type="repeat" description="TPR" evidence="3">
    <location>
        <begin position="1792"/>
        <end position="1825"/>
    </location>
</feature>